<proteinExistence type="inferred from homology"/>
<dbReference type="Gene3D" id="3.40.50.300">
    <property type="entry name" value="P-loop containing nucleotide triphosphate hydrolases"/>
    <property type="match status" value="1"/>
</dbReference>
<evidence type="ECO:0000259" key="9">
    <source>
        <dbReference type="PROSITE" id="PS50893"/>
    </source>
</evidence>
<dbReference type="SMART" id="SM00382">
    <property type="entry name" value="AAA"/>
    <property type="match status" value="1"/>
</dbReference>
<dbReference type="InterPro" id="IPR003439">
    <property type="entry name" value="ABC_transporter-like_ATP-bd"/>
</dbReference>
<dbReference type="CDD" id="cd18548">
    <property type="entry name" value="ABC_6TM_Tm287_like"/>
    <property type="match status" value="1"/>
</dbReference>
<organism evidence="11 12">
    <name type="scientific">Mycoplasmopsis ciconiae</name>
    <dbReference type="NCBI Taxonomy" id="561067"/>
    <lineage>
        <taxon>Bacteria</taxon>
        <taxon>Bacillati</taxon>
        <taxon>Mycoplasmatota</taxon>
        <taxon>Mycoplasmoidales</taxon>
        <taxon>Metamycoplasmataceae</taxon>
        <taxon>Mycoplasmopsis</taxon>
    </lineage>
</organism>
<accession>A0ABU7MNE4</accession>
<feature type="domain" description="ABC transporter" evidence="9">
    <location>
        <begin position="356"/>
        <end position="591"/>
    </location>
</feature>
<dbReference type="InterPro" id="IPR039421">
    <property type="entry name" value="Type_1_exporter"/>
</dbReference>
<feature type="transmembrane region" description="Helical" evidence="8">
    <location>
        <begin position="143"/>
        <end position="169"/>
    </location>
</feature>
<sequence>MFKMFMMLPWKVKTSLLLGVFFILINVLIQLTIPIFISQFIKMMTVTSENSETKIVLFNTFTVLEGSTDVVYKQLLVLLIILIISAVTTSMASVVATTHGSENCSEFFRNKFFSKVQKLSLRDISKITVESLMTRVSNDIAQYWEFLVLATSSLVRAPLLIVGGIVFALLTDLTLSTSIIIILPLMVIVTIAILHMSKPLMYKNQVILDQITKEVDENILGARIIKAYNLQEIQHKKFLEVNQKWINNQKKINNIFSFGDPFFFALINLAVVVVYGISGHALSNNSLTAEDLANINIFIDYAFQISFGVLIFSQFLIVAFRAKVSSKRILEVIEYPVEEFENKNGIYFDSNDKFSIEFKDFNFKYFENSKEYVLKDINFKVEPNSVLGIIGPTGSGKSTIANLLMSNYEYKEGSIKIANKEVKEINTVNLRDNVNIVYQEALLYSGTVKSNIMFSKPNATEEEFQKAVKNSAASDIINTFTERENRKVEQRGKNFSGGQKQRISIARTLLMDPKVLILDDSTSALDEITAKKIVQNIKNNYSCTTIIISQKISSIKNADKIIIMDKGQIASIGTHQELLESNIWYKELNKNQLEQ</sequence>
<dbReference type="Pfam" id="PF00005">
    <property type="entry name" value="ABC_tran"/>
    <property type="match status" value="1"/>
</dbReference>
<evidence type="ECO:0000313" key="11">
    <source>
        <dbReference type="EMBL" id="MEE3928506.1"/>
    </source>
</evidence>
<dbReference type="PANTHER" id="PTHR43394">
    <property type="entry name" value="ATP-DEPENDENT PERMEASE MDL1, MITOCHONDRIAL"/>
    <property type="match status" value="1"/>
</dbReference>
<evidence type="ECO:0000256" key="1">
    <source>
        <dbReference type="ARBA" id="ARBA00004651"/>
    </source>
</evidence>
<dbReference type="PROSITE" id="PS50893">
    <property type="entry name" value="ABC_TRANSPORTER_2"/>
    <property type="match status" value="1"/>
</dbReference>
<keyword evidence="7 8" id="KW-0472">Membrane</keyword>
<feature type="transmembrane region" description="Helical" evidence="8">
    <location>
        <begin position="75"/>
        <end position="96"/>
    </location>
</feature>
<evidence type="ECO:0000259" key="10">
    <source>
        <dbReference type="PROSITE" id="PS50929"/>
    </source>
</evidence>
<evidence type="ECO:0000256" key="3">
    <source>
        <dbReference type="ARBA" id="ARBA00022692"/>
    </source>
</evidence>
<name>A0ABU7MNE4_9BACT</name>
<evidence type="ECO:0000256" key="8">
    <source>
        <dbReference type="SAM" id="Phobius"/>
    </source>
</evidence>
<dbReference type="PROSITE" id="PS00211">
    <property type="entry name" value="ABC_TRANSPORTER_1"/>
    <property type="match status" value="1"/>
</dbReference>
<comment type="subcellular location">
    <subcellularLocation>
        <location evidence="1">Cell membrane</location>
        <topology evidence="1">Multi-pass membrane protein</topology>
    </subcellularLocation>
</comment>
<keyword evidence="5 11" id="KW-0067">ATP-binding</keyword>
<dbReference type="PROSITE" id="PS50929">
    <property type="entry name" value="ABC_TM1F"/>
    <property type="match status" value="1"/>
</dbReference>
<dbReference type="SUPFAM" id="SSF90123">
    <property type="entry name" value="ABC transporter transmembrane region"/>
    <property type="match status" value="1"/>
</dbReference>
<dbReference type="InterPro" id="IPR011527">
    <property type="entry name" value="ABC1_TM_dom"/>
</dbReference>
<evidence type="ECO:0000313" key="12">
    <source>
        <dbReference type="Proteomes" id="UP001344817"/>
    </source>
</evidence>
<evidence type="ECO:0000256" key="4">
    <source>
        <dbReference type="ARBA" id="ARBA00022741"/>
    </source>
</evidence>
<evidence type="ECO:0000256" key="7">
    <source>
        <dbReference type="ARBA" id="ARBA00023136"/>
    </source>
</evidence>
<feature type="transmembrane region" description="Helical" evidence="8">
    <location>
        <begin position="297"/>
        <end position="320"/>
    </location>
</feature>
<feature type="transmembrane region" description="Helical" evidence="8">
    <location>
        <begin position="175"/>
        <end position="194"/>
    </location>
</feature>
<gene>
    <name evidence="11" type="ORF">V2E24_02865</name>
</gene>
<dbReference type="Proteomes" id="UP001344817">
    <property type="component" value="Unassembled WGS sequence"/>
</dbReference>
<dbReference type="InterPro" id="IPR027417">
    <property type="entry name" value="P-loop_NTPase"/>
</dbReference>
<dbReference type="PANTHER" id="PTHR43394:SF1">
    <property type="entry name" value="ATP-BINDING CASSETTE SUB-FAMILY B MEMBER 10, MITOCHONDRIAL"/>
    <property type="match status" value="1"/>
</dbReference>
<feature type="domain" description="ABC transmembrane type-1" evidence="10">
    <location>
        <begin position="17"/>
        <end position="304"/>
    </location>
</feature>
<evidence type="ECO:0000256" key="2">
    <source>
        <dbReference type="ARBA" id="ARBA00005417"/>
    </source>
</evidence>
<dbReference type="RefSeq" id="WP_330500918.1">
    <property type="nucleotide sequence ID" value="NZ_JAZDWZ010000008.1"/>
</dbReference>
<reference evidence="11" key="1">
    <citation type="submission" date="2024-01" db="EMBL/GenBank/DDBJ databases">
        <title>Genome sequence of Mycoplasma ciconiae type strain DSM 25251.</title>
        <authorList>
            <person name="Spergser J."/>
        </authorList>
    </citation>
    <scope>NUCLEOTIDE SEQUENCE [LARGE SCALE GENOMIC DNA]</scope>
    <source>
        <strain evidence="11">DSM 25251</strain>
    </source>
</reference>
<dbReference type="InterPro" id="IPR003593">
    <property type="entry name" value="AAA+_ATPase"/>
</dbReference>
<keyword evidence="6 8" id="KW-1133">Transmembrane helix</keyword>
<comment type="similarity">
    <text evidence="2">Belongs to the ABC transporter superfamily.</text>
</comment>
<dbReference type="SUPFAM" id="SSF52540">
    <property type="entry name" value="P-loop containing nucleoside triphosphate hydrolases"/>
    <property type="match status" value="1"/>
</dbReference>
<dbReference type="EMBL" id="JAZDWZ010000008">
    <property type="protein sequence ID" value="MEE3928506.1"/>
    <property type="molecule type" value="Genomic_DNA"/>
</dbReference>
<evidence type="ECO:0000256" key="6">
    <source>
        <dbReference type="ARBA" id="ARBA00022989"/>
    </source>
</evidence>
<keyword evidence="12" id="KW-1185">Reference proteome</keyword>
<comment type="caution">
    <text evidence="11">The sequence shown here is derived from an EMBL/GenBank/DDBJ whole genome shotgun (WGS) entry which is preliminary data.</text>
</comment>
<keyword evidence="4" id="KW-0547">Nucleotide-binding</keyword>
<dbReference type="Gene3D" id="1.20.1560.10">
    <property type="entry name" value="ABC transporter type 1, transmembrane domain"/>
    <property type="match status" value="1"/>
</dbReference>
<protein>
    <submittedName>
        <fullName evidence="11">ABC transporter ATP-binding protein</fullName>
    </submittedName>
</protein>
<keyword evidence="3 8" id="KW-0812">Transmembrane</keyword>
<evidence type="ECO:0000256" key="5">
    <source>
        <dbReference type="ARBA" id="ARBA00022840"/>
    </source>
</evidence>
<dbReference type="InterPro" id="IPR036640">
    <property type="entry name" value="ABC1_TM_sf"/>
</dbReference>
<dbReference type="GO" id="GO:0005524">
    <property type="term" value="F:ATP binding"/>
    <property type="evidence" value="ECO:0007669"/>
    <property type="project" value="UniProtKB-KW"/>
</dbReference>
<feature type="transmembrane region" description="Helical" evidence="8">
    <location>
        <begin position="255"/>
        <end position="277"/>
    </location>
</feature>
<dbReference type="Pfam" id="PF00664">
    <property type="entry name" value="ABC_membrane"/>
    <property type="match status" value="1"/>
</dbReference>
<dbReference type="InterPro" id="IPR017871">
    <property type="entry name" value="ABC_transporter-like_CS"/>
</dbReference>